<dbReference type="GO" id="GO:0003964">
    <property type="term" value="F:RNA-directed DNA polymerase activity"/>
    <property type="evidence" value="ECO:0007669"/>
    <property type="project" value="UniProtKB-KW"/>
</dbReference>
<dbReference type="Pfam" id="PF08284">
    <property type="entry name" value="RVP_2"/>
    <property type="match status" value="1"/>
</dbReference>
<dbReference type="Gene3D" id="2.40.70.10">
    <property type="entry name" value="Acid Proteases"/>
    <property type="match status" value="1"/>
</dbReference>
<comment type="caution">
    <text evidence="2">The sequence shown here is derived from an EMBL/GenBank/DDBJ whole genome shotgun (WGS) entry which is preliminary data.</text>
</comment>
<reference evidence="2" key="2">
    <citation type="submission" date="2022-01" db="EMBL/GenBank/DDBJ databases">
        <authorList>
            <person name="Yamashiro T."/>
            <person name="Shiraishi A."/>
            <person name="Satake H."/>
            <person name="Nakayama K."/>
        </authorList>
    </citation>
    <scope>NUCLEOTIDE SEQUENCE</scope>
</reference>
<protein>
    <submittedName>
        <fullName evidence="2">Reverse transcriptase domain-containing protein</fullName>
    </submittedName>
</protein>
<dbReference type="InterPro" id="IPR043502">
    <property type="entry name" value="DNA/RNA_pol_sf"/>
</dbReference>
<dbReference type="EMBL" id="BQNB010021216">
    <property type="protein sequence ID" value="GJU04085.1"/>
    <property type="molecule type" value="Genomic_DNA"/>
</dbReference>
<keyword evidence="2" id="KW-0808">Transferase</keyword>
<keyword evidence="2" id="KW-0695">RNA-directed DNA polymerase</keyword>
<feature type="compositionally biased region" description="Basic and acidic residues" evidence="1">
    <location>
        <begin position="126"/>
        <end position="136"/>
    </location>
</feature>
<keyword evidence="3" id="KW-1185">Reference proteome</keyword>
<feature type="compositionally biased region" description="Basic residues" evidence="1">
    <location>
        <begin position="137"/>
        <end position="146"/>
    </location>
</feature>
<dbReference type="PANTHER" id="PTHR15503">
    <property type="entry name" value="LDOC1 RELATED"/>
    <property type="match status" value="1"/>
</dbReference>
<dbReference type="CDD" id="cd00303">
    <property type="entry name" value="retropepsin_like"/>
    <property type="match status" value="1"/>
</dbReference>
<feature type="region of interest" description="Disordered" evidence="1">
    <location>
        <begin position="124"/>
        <end position="162"/>
    </location>
</feature>
<dbReference type="InterPro" id="IPR032567">
    <property type="entry name" value="RTL1-rel"/>
</dbReference>
<gene>
    <name evidence="2" type="ORF">Tco_1114423</name>
</gene>
<evidence type="ECO:0000313" key="2">
    <source>
        <dbReference type="EMBL" id="GJU04085.1"/>
    </source>
</evidence>
<dbReference type="SUPFAM" id="SSF50630">
    <property type="entry name" value="Acid proteases"/>
    <property type="match status" value="1"/>
</dbReference>
<dbReference type="InterPro" id="IPR021109">
    <property type="entry name" value="Peptidase_aspartic_dom_sf"/>
</dbReference>
<name>A0ABQ5IWK0_9ASTR</name>
<accession>A0ABQ5IWK0</accession>
<proteinExistence type="predicted"/>
<evidence type="ECO:0000256" key="1">
    <source>
        <dbReference type="SAM" id="MobiDB-lite"/>
    </source>
</evidence>
<reference evidence="2" key="1">
    <citation type="journal article" date="2022" name="Int. J. Mol. Sci.">
        <title>Draft Genome of Tanacetum Coccineum: Genomic Comparison of Closely Related Tanacetum-Family Plants.</title>
        <authorList>
            <person name="Yamashiro T."/>
            <person name="Shiraishi A."/>
            <person name="Nakayama K."/>
            <person name="Satake H."/>
        </authorList>
    </citation>
    <scope>NUCLEOTIDE SEQUENCE</scope>
</reference>
<dbReference type="PANTHER" id="PTHR15503:SF45">
    <property type="entry name" value="RNA-DIRECTED DNA POLYMERASE HOMOLOG"/>
    <property type="match status" value="1"/>
</dbReference>
<evidence type="ECO:0000313" key="3">
    <source>
        <dbReference type="Proteomes" id="UP001151760"/>
    </source>
</evidence>
<dbReference type="SUPFAM" id="SSF56672">
    <property type="entry name" value="DNA/RNA polymerases"/>
    <property type="match status" value="1"/>
</dbReference>
<organism evidence="2 3">
    <name type="scientific">Tanacetum coccineum</name>
    <dbReference type="NCBI Taxonomy" id="301880"/>
    <lineage>
        <taxon>Eukaryota</taxon>
        <taxon>Viridiplantae</taxon>
        <taxon>Streptophyta</taxon>
        <taxon>Embryophyta</taxon>
        <taxon>Tracheophyta</taxon>
        <taxon>Spermatophyta</taxon>
        <taxon>Magnoliopsida</taxon>
        <taxon>eudicotyledons</taxon>
        <taxon>Gunneridae</taxon>
        <taxon>Pentapetalae</taxon>
        <taxon>asterids</taxon>
        <taxon>campanulids</taxon>
        <taxon>Asterales</taxon>
        <taxon>Asteraceae</taxon>
        <taxon>Asteroideae</taxon>
        <taxon>Anthemideae</taxon>
        <taxon>Anthemidinae</taxon>
        <taxon>Tanacetum</taxon>
    </lineage>
</organism>
<feature type="compositionally biased region" description="Low complexity" evidence="1">
    <location>
        <begin position="147"/>
        <end position="161"/>
    </location>
</feature>
<sequence length="414" mass="46696">MPARECTYPDFLKCQPLSFNGTEGVVRLTRWFEKMETVFHISNYPKKYQVKYAMCTLLNSELTWWNSHKRTIRIEAVYAMSWAELMKLMTEVYCPRNEVQKIETECNSDIANNFMDQKLKGYARSAENKRRKDCPKLRNQNRRNKTGNKNGNKTGNQTRGNEATARAYAIGEGGGANPKSNVVMGTFLLNNCYSSMLFDSGADKSFVSSAFSALVDVAPSTLDTSYAVELVNGRISETNIVLRGCTLGLLGHPFDIDLMLVELGSFDVIIGMDWLAKYHAVIVCDEKVVSIPYGDEVLIVRGDDCDGGSKSKLNIISCTKTQKYIQKGCQVYLAQVTFKKTEDKSEEKRIEDVRIVREFLEVFPEDLPGLPPARQFEFQIDLVPGAAPVVRSPYRLAPAEMQELSTQLQELSDR</sequence>
<dbReference type="Proteomes" id="UP001151760">
    <property type="component" value="Unassembled WGS sequence"/>
</dbReference>
<keyword evidence="2" id="KW-0548">Nucleotidyltransferase</keyword>